<dbReference type="SMART" id="SM00559">
    <property type="entry name" value="Ku78"/>
    <property type="match status" value="1"/>
</dbReference>
<dbReference type="Gene3D" id="4.10.970.10">
    <property type="entry name" value="Ku70, bridge and pillars"/>
    <property type="match status" value="1"/>
</dbReference>
<dbReference type="Proteomes" id="UP000659654">
    <property type="component" value="Unassembled WGS sequence"/>
</dbReference>
<keyword evidence="6" id="KW-0347">Helicase</keyword>
<dbReference type="SUPFAM" id="SSF53300">
    <property type="entry name" value="vWA-like"/>
    <property type="match status" value="1"/>
</dbReference>
<reference evidence="17" key="1">
    <citation type="submission" date="2016-11" db="UniProtKB">
        <authorList>
            <consortium name="WormBaseParasite"/>
        </authorList>
    </citation>
    <scope>IDENTIFICATION</scope>
</reference>
<dbReference type="GO" id="GO:0003690">
    <property type="term" value="F:double-stranded DNA binding"/>
    <property type="evidence" value="ECO:0007669"/>
    <property type="project" value="TreeGrafter"/>
</dbReference>
<dbReference type="GO" id="GO:0016787">
    <property type="term" value="F:hydrolase activity"/>
    <property type="evidence" value="ECO:0007669"/>
    <property type="project" value="UniProtKB-KW"/>
</dbReference>
<dbReference type="GO" id="GO:0043564">
    <property type="term" value="C:Ku70:Ku80 complex"/>
    <property type="evidence" value="ECO:0007669"/>
    <property type="project" value="InterPro"/>
</dbReference>
<gene>
    <name evidence="14" type="ORF">BXYJ_LOCUS1113</name>
</gene>
<proteinExistence type="inferred from homology"/>
<dbReference type="GO" id="GO:0000723">
    <property type="term" value="P:telomere maintenance"/>
    <property type="evidence" value="ECO:0007669"/>
    <property type="project" value="InterPro"/>
</dbReference>
<dbReference type="SUPFAM" id="SSF100939">
    <property type="entry name" value="SPOC domain-like"/>
    <property type="match status" value="1"/>
</dbReference>
<evidence type="ECO:0000256" key="4">
    <source>
        <dbReference type="ARBA" id="ARBA00022763"/>
    </source>
</evidence>
<dbReference type="GO" id="GO:0003684">
    <property type="term" value="F:damaged DNA binding"/>
    <property type="evidence" value="ECO:0007669"/>
    <property type="project" value="InterPro"/>
</dbReference>
<dbReference type="PANTHER" id="PTHR12604:SF2">
    <property type="entry name" value="X-RAY REPAIR CROSS-COMPLEMENTING PROTEIN 6"/>
    <property type="match status" value="1"/>
</dbReference>
<name>A0A1I7RLB3_BURXY</name>
<dbReference type="InterPro" id="IPR036465">
    <property type="entry name" value="vWFA_dom_sf"/>
</dbReference>
<keyword evidence="9" id="KW-0233">DNA recombination</keyword>
<evidence type="ECO:0000313" key="14">
    <source>
        <dbReference type="EMBL" id="CAD5208877.1"/>
    </source>
</evidence>
<dbReference type="AlphaFoldDB" id="A0A1I7RLB3"/>
<keyword evidence="8" id="KW-0238">DNA-binding</keyword>
<keyword evidence="10" id="KW-0234">DNA repair</keyword>
<evidence type="ECO:0000259" key="13">
    <source>
        <dbReference type="SMART" id="SM00559"/>
    </source>
</evidence>
<comment type="subcellular location">
    <subcellularLocation>
        <location evidence="1">Nucleus</location>
    </subcellularLocation>
</comment>
<dbReference type="GO" id="GO:0042162">
    <property type="term" value="F:telomeric DNA binding"/>
    <property type="evidence" value="ECO:0007669"/>
    <property type="project" value="InterPro"/>
</dbReference>
<dbReference type="EMBL" id="CAJFDI010000001">
    <property type="protein sequence ID" value="CAD5208877.1"/>
    <property type="molecule type" value="Genomic_DNA"/>
</dbReference>
<keyword evidence="4" id="KW-0227">DNA damage</keyword>
<dbReference type="InterPro" id="IPR027388">
    <property type="entry name" value="Ku70_bridge/pillars_dom_sf"/>
</dbReference>
<keyword evidence="11" id="KW-0539">Nucleus</keyword>
<sequence length="573" mass="65713">MDDEYQEHDESFAEDATLAESGRKCTIFVVDVSEAMLKKRSDGKTYLNEAFRRLASHLNYLALNSSLREFVSVIFLNAPPDNAQNGIYVMYKMDNVTVELNDTIYHLSIADDLAKEFSDLYGSGSSQSDISELIFSCRRCFSDIGNVAQKRVIFYSYNYDPYDDPFTKAKHLELVAKRMAKVETDIHFAANLIDFPLGEKPDDFWDTIDPGYKYRKHPIEPTTEFIEASLRSAAVVPFQLGGSVEMAVSCYYICHERHKPSSAWLDAETNEVVERKGFLADEGPAEDEEFVSISAQISQNPRPIEDGEQPELSELEWKTAIGTTEIYLNRQERDLLGRIESPNIRLLGFKPISELKDSWRMGESVYLYPLDKVVTGSQNLYRSLYESCLKKQVFALARCTFRSNTTAKLYALLPQKASPREGEEFKPVDLHRYEGFHAVKLPLKQNKRDLNCEFEKETRQLIDPMTKPSSVISSLVDNLTEDYTPELFFNPQVQSYNRLIESLAMKYSFDKCQKLAKEVDQHKAWFDVKDKDFVEKELARISTVLAKDPEDEKLARKRKQGTKYDGSSKKAKE</sequence>
<dbReference type="InterPro" id="IPR005161">
    <property type="entry name" value="Ku_N"/>
</dbReference>
<dbReference type="Pfam" id="PF02735">
    <property type="entry name" value="Ku"/>
    <property type="match status" value="1"/>
</dbReference>
<feature type="region of interest" description="Disordered" evidence="12">
    <location>
        <begin position="549"/>
        <end position="573"/>
    </location>
</feature>
<dbReference type="PIRSF" id="PIRSF003033">
    <property type="entry name" value="Ku70"/>
    <property type="match status" value="1"/>
</dbReference>
<reference evidence="14" key="2">
    <citation type="submission" date="2020-09" db="EMBL/GenBank/DDBJ databases">
        <authorList>
            <person name="Kikuchi T."/>
        </authorList>
    </citation>
    <scope>NUCLEOTIDE SEQUENCE</scope>
    <source>
        <strain evidence="14">Ka4C1</strain>
    </source>
</reference>
<dbReference type="eggNOG" id="KOG2327">
    <property type="taxonomic scope" value="Eukaryota"/>
</dbReference>
<keyword evidence="7" id="KW-0067">ATP-binding</keyword>
<dbReference type="Proteomes" id="UP000582659">
    <property type="component" value="Unassembled WGS sequence"/>
</dbReference>
<comment type="similarity">
    <text evidence="2">Belongs to the ku70 family.</text>
</comment>
<dbReference type="Gene3D" id="3.40.50.410">
    <property type="entry name" value="von Willebrand factor, type A domain"/>
    <property type="match status" value="1"/>
</dbReference>
<dbReference type="WBParaSite" id="BXY_0149800.1">
    <property type="protein sequence ID" value="BXY_0149800.1"/>
    <property type="gene ID" value="BXY_0149800"/>
</dbReference>
<dbReference type="PANTHER" id="PTHR12604">
    <property type="entry name" value="KU AUTOANTIGEN DNA HELICASE"/>
    <property type="match status" value="1"/>
</dbReference>
<dbReference type="Proteomes" id="UP000095284">
    <property type="component" value="Unplaced"/>
</dbReference>
<dbReference type="GO" id="GO:0006303">
    <property type="term" value="P:double-strand break repair via nonhomologous end joining"/>
    <property type="evidence" value="ECO:0007669"/>
    <property type="project" value="InterPro"/>
</dbReference>
<dbReference type="GO" id="GO:0005524">
    <property type="term" value="F:ATP binding"/>
    <property type="evidence" value="ECO:0007669"/>
    <property type="project" value="UniProtKB-KW"/>
</dbReference>
<keyword evidence="3" id="KW-0547">Nucleotide-binding</keyword>
<evidence type="ECO:0000256" key="3">
    <source>
        <dbReference type="ARBA" id="ARBA00022741"/>
    </source>
</evidence>
<evidence type="ECO:0000256" key="9">
    <source>
        <dbReference type="ARBA" id="ARBA00023172"/>
    </source>
</evidence>
<organism evidence="15 17">
    <name type="scientific">Bursaphelenchus xylophilus</name>
    <name type="common">Pinewood nematode worm</name>
    <name type="synonym">Aphelenchoides xylophilus</name>
    <dbReference type="NCBI Taxonomy" id="6326"/>
    <lineage>
        <taxon>Eukaryota</taxon>
        <taxon>Metazoa</taxon>
        <taxon>Ecdysozoa</taxon>
        <taxon>Nematoda</taxon>
        <taxon>Chromadorea</taxon>
        <taxon>Rhabditida</taxon>
        <taxon>Tylenchina</taxon>
        <taxon>Tylenchomorpha</taxon>
        <taxon>Aphelenchoidea</taxon>
        <taxon>Aphelenchoididae</taxon>
        <taxon>Bursaphelenchus</taxon>
    </lineage>
</organism>
<keyword evidence="16" id="KW-1185">Reference proteome</keyword>
<dbReference type="InterPro" id="IPR006164">
    <property type="entry name" value="DNA_bd_Ku70/Ku80"/>
</dbReference>
<evidence type="ECO:0000256" key="6">
    <source>
        <dbReference type="ARBA" id="ARBA00022806"/>
    </source>
</evidence>
<protein>
    <submittedName>
        <fullName evidence="14">(pine wood nematode) hypothetical protein</fullName>
    </submittedName>
    <submittedName>
        <fullName evidence="17">Ku domain-containing protein</fullName>
    </submittedName>
</protein>
<dbReference type="GO" id="GO:0004386">
    <property type="term" value="F:helicase activity"/>
    <property type="evidence" value="ECO:0007669"/>
    <property type="project" value="UniProtKB-KW"/>
</dbReference>
<evidence type="ECO:0000256" key="5">
    <source>
        <dbReference type="ARBA" id="ARBA00022801"/>
    </source>
</evidence>
<dbReference type="GO" id="GO:0006310">
    <property type="term" value="P:DNA recombination"/>
    <property type="evidence" value="ECO:0007669"/>
    <property type="project" value="UniProtKB-KW"/>
</dbReference>
<keyword evidence="5" id="KW-0378">Hydrolase</keyword>
<evidence type="ECO:0000256" key="11">
    <source>
        <dbReference type="ARBA" id="ARBA00023242"/>
    </source>
</evidence>
<dbReference type="Pfam" id="PF03731">
    <property type="entry name" value="Ku_N"/>
    <property type="match status" value="1"/>
</dbReference>
<feature type="domain" description="Ku" evidence="13">
    <location>
        <begin position="307"/>
        <end position="447"/>
    </location>
</feature>
<evidence type="ECO:0000256" key="10">
    <source>
        <dbReference type="ARBA" id="ARBA00023204"/>
    </source>
</evidence>
<dbReference type="SMR" id="A0A1I7RLB3"/>
<evidence type="ECO:0000256" key="12">
    <source>
        <dbReference type="SAM" id="MobiDB-lite"/>
    </source>
</evidence>
<accession>A0A1I7RLB3</accession>
<evidence type="ECO:0000313" key="17">
    <source>
        <dbReference type="WBParaSite" id="BXY_0149800.1"/>
    </source>
</evidence>
<dbReference type="OrthoDB" id="3249161at2759"/>
<evidence type="ECO:0000256" key="8">
    <source>
        <dbReference type="ARBA" id="ARBA00023125"/>
    </source>
</evidence>
<evidence type="ECO:0000256" key="1">
    <source>
        <dbReference type="ARBA" id="ARBA00004123"/>
    </source>
</evidence>
<evidence type="ECO:0000256" key="7">
    <source>
        <dbReference type="ARBA" id="ARBA00022840"/>
    </source>
</evidence>
<dbReference type="InterPro" id="IPR016194">
    <property type="entry name" value="SPOC-like_C_dom_sf"/>
</dbReference>
<evidence type="ECO:0000256" key="2">
    <source>
        <dbReference type="ARBA" id="ARBA00005240"/>
    </source>
</evidence>
<dbReference type="InterPro" id="IPR006165">
    <property type="entry name" value="Ku70"/>
</dbReference>
<evidence type="ECO:0000313" key="15">
    <source>
        <dbReference type="Proteomes" id="UP000095284"/>
    </source>
</evidence>
<evidence type="ECO:0000313" key="16">
    <source>
        <dbReference type="Proteomes" id="UP000659654"/>
    </source>
</evidence>
<dbReference type="EMBL" id="CAJFCV020000001">
    <property type="protein sequence ID" value="CAG9083206.1"/>
    <property type="molecule type" value="Genomic_DNA"/>
</dbReference>
<dbReference type="Gene3D" id="2.40.290.10">
    <property type="match status" value="1"/>
</dbReference>